<gene>
    <name evidence="1" type="ORF">MCOR33_001866</name>
</gene>
<reference evidence="1" key="1">
    <citation type="submission" date="2021-01" db="EMBL/GenBank/DDBJ databases">
        <title>Deciphering the adaptive evolutionary patterns associated with biogeogrpahic diversity in the finger millet blast pathogen Magnaporthe oryzae in Eastern Africa.</title>
        <authorList>
            <person name="Onyema G."/>
            <person name="Shittu T.A."/>
            <person name="Dodsworth S."/>
            <person name="Devilliers S."/>
            <person name="Muthumeenakshi S."/>
            <person name="Sreenivasaprasad S."/>
        </authorList>
    </citation>
    <scope>NUCLEOTIDE SEQUENCE</scope>
    <source>
        <strain evidence="1">D15/s37</strain>
    </source>
</reference>
<proteinExistence type="predicted"/>
<evidence type="ECO:0000313" key="2">
    <source>
        <dbReference type="Proteomes" id="UP001059893"/>
    </source>
</evidence>
<organism evidence="1 2">
    <name type="scientific">Pyricularia grisea</name>
    <name type="common">Crabgrass-specific blast fungus</name>
    <name type="synonym">Magnaporthe grisea</name>
    <dbReference type="NCBI Taxonomy" id="148305"/>
    <lineage>
        <taxon>Eukaryota</taxon>
        <taxon>Fungi</taxon>
        <taxon>Dikarya</taxon>
        <taxon>Ascomycota</taxon>
        <taxon>Pezizomycotina</taxon>
        <taxon>Sordariomycetes</taxon>
        <taxon>Sordariomycetidae</taxon>
        <taxon>Magnaporthales</taxon>
        <taxon>Pyriculariaceae</taxon>
        <taxon>Pyricularia</taxon>
    </lineage>
</organism>
<keyword evidence="2" id="KW-1185">Reference proteome</keyword>
<accession>A0ABQ8NW10</accession>
<evidence type="ECO:0000313" key="1">
    <source>
        <dbReference type="EMBL" id="KAI6302956.1"/>
    </source>
</evidence>
<dbReference type="Proteomes" id="UP001059893">
    <property type="component" value="Unassembled WGS sequence"/>
</dbReference>
<comment type="caution">
    <text evidence="1">The sequence shown here is derived from an EMBL/GenBank/DDBJ whole genome shotgun (WGS) entry which is preliminary data.</text>
</comment>
<sequence length="139" mass="16124">MTLDHPSLPVLRAYPDHEPGFVNEETNACQRPPDDNATFLHVLLRGMVHSWTVSDTIHYGRADILLELLHKCPVELSDEELGHVEDSPTKCDDEKVAAITLPFGRRQWQSPVYRWRFLDVWEPKMYSINSVYLSMTLYI</sequence>
<dbReference type="EMBL" id="JABSND010000019">
    <property type="protein sequence ID" value="KAI6302956.1"/>
    <property type="molecule type" value="Genomic_DNA"/>
</dbReference>
<name>A0ABQ8NW10_PYRGI</name>
<protein>
    <submittedName>
        <fullName evidence="1">Uncharacterized protein</fullName>
    </submittedName>
</protein>